<comment type="subcellular location">
    <subcellularLocation>
        <location evidence="1">Membrane</location>
        <topology evidence="1">Multi-pass membrane protein</topology>
    </subcellularLocation>
</comment>
<organism evidence="7 8">
    <name type="scientific">Halorubrum aidingense JCM 13560</name>
    <dbReference type="NCBI Taxonomy" id="1230454"/>
    <lineage>
        <taxon>Archaea</taxon>
        <taxon>Methanobacteriati</taxon>
        <taxon>Methanobacteriota</taxon>
        <taxon>Stenosarchaea group</taxon>
        <taxon>Halobacteria</taxon>
        <taxon>Halobacteriales</taxon>
        <taxon>Haloferacaceae</taxon>
        <taxon>Halorubrum</taxon>
    </lineage>
</organism>
<evidence type="ECO:0000256" key="4">
    <source>
        <dbReference type="ARBA" id="ARBA00023136"/>
    </source>
</evidence>
<dbReference type="PATRIC" id="fig|1230454.4.peg.1465"/>
<evidence type="ECO:0000313" key="7">
    <source>
        <dbReference type="EMBL" id="EMA67503.1"/>
    </source>
</evidence>
<gene>
    <name evidence="7" type="ORF">C461_07244</name>
</gene>
<evidence type="ECO:0008006" key="9">
    <source>
        <dbReference type="Google" id="ProtNLM"/>
    </source>
</evidence>
<dbReference type="Proteomes" id="UP000011575">
    <property type="component" value="Unassembled WGS sequence"/>
</dbReference>
<dbReference type="EMBL" id="AOJI01000022">
    <property type="protein sequence ID" value="EMA67503.1"/>
    <property type="molecule type" value="Genomic_DNA"/>
</dbReference>
<dbReference type="STRING" id="1230454.C461_07244"/>
<evidence type="ECO:0000256" key="3">
    <source>
        <dbReference type="ARBA" id="ARBA00022989"/>
    </source>
</evidence>
<keyword evidence="4 6" id="KW-0472">Membrane</keyword>
<keyword evidence="2 6" id="KW-0812">Transmembrane</keyword>
<evidence type="ECO:0000313" key="8">
    <source>
        <dbReference type="Proteomes" id="UP000011575"/>
    </source>
</evidence>
<dbReference type="Pfam" id="PF09685">
    <property type="entry name" value="MamF_MmsF"/>
    <property type="match status" value="1"/>
</dbReference>
<dbReference type="RefSeq" id="WP_007999930.1">
    <property type="nucleotide sequence ID" value="NZ_AOJI01000022.1"/>
</dbReference>
<dbReference type="AlphaFoldDB" id="M0PCE1"/>
<accession>M0PCE1</accession>
<keyword evidence="8" id="KW-1185">Reference proteome</keyword>
<dbReference type="InterPro" id="IPR019109">
    <property type="entry name" value="MamF_MmsF"/>
</dbReference>
<reference evidence="7 8" key="1">
    <citation type="journal article" date="2014" name="PLoS Genet.">
        <title>Phylogenetically driven sequencing of extremely halophilic archaea reveals strategies for static and dynamic osmo-response.</title>
        <authorList>
            <person name="Becker E.A."/>
            <person name="Seitzer P.M."/>
            <person name="Tritt A."/>
            <person name="Larsen D."/>
            <person name="Krusor M."/>
            <person name="Yao A.I."/>
            <person name="Wu D."/>
            <person name="Madern D."/>
            <person name="Eisen J.A."/>
            <person name="Darling A.E."/>
            <person name="Facciotti M.T."/>
        </authorList>
    </citation>
    <scope>NUCLEOTIDE SEQUENCE [LARGE SCALE GENOMIC DNA]</scope>
    <source>
        <strain evidence="7 8">JCM 13560</strain>
    </source>
</reference>
<protein>
    <recommendedName>
        <fullName evidence="9">DUF4870 domain-containing protein</fullName>
    </recommendedName>
</protein>
<proteinExistence type="predicted"/>
<evidence type="ECO:0000256" key="1">
    <source>
        <dbReference type="ARBA" id="ARBA00004141"/>
    </source>
</evidence>
<evidence type="ECO:0000256" key="5">
    <source>
        <dbReference type="SAM" id="MobiDB-lite"/>
    </source>
</evidence>
<dbReference type="OrthoDB" id="187449at2157"/>
<evidence type="ECO:0000256" key="6">
    <source>
        <dbReference type="SAM" id="Phobius"/>
    </source>
</evidence>
<feature type="compositionally biased region" description="Polar residues" evidence="5">
    <location>
        <begin position="14"/>
        <end position="24"/>
    </location>
</feature>
<sequence length="123" mass="12974">MSSASEGAERTENAPATESGPSGGNTSMAAITHILALFTWLIGPLVVLLVSDDEFVKANARTAINWQIWLTIYSVIAGVLILVGIGLLILPLLGLLDLVFVVIAAVKASNGEVWSYPLTIDLL</sequence>
<evidence type="ECO:0000256" key="2">
    <source>
        <dbReference type="ARBA" id="ARBA00022692"/>
    </source>
</evidence>
<keyword evidence="3 6" id="KW-1133">Transmembrane helix</keyword>
<feature type="region of interest" description="Disordered" evidence="5">
    <location>
        <begin position="1"/>
        <end position="24"/>
    </location>
</feature>
<name>M0PCE1_9EURY</name>
<feature type="transmembrane region" description="Helical" evidence="6">
    <location>
        <begin position="30"/>
        <end position="51"/>
    </location>
</feature>
<comment type="caution">
    <text evidence="7">The sequence shown here is derived from an EMBL/GenBank/DDBJ whole genome shotgun (WGS) entry which is preliminary data.</text>
</comment>